<comment type="caution">
    <text evidence="2">The sequence shown here is derived from an EMBL/GenBank/DDBJ whole genome shotgun (WGS) entry which is preliminary data.</text>
</comment>
<evidence type="ECO:0000313" key="3">
    <source>
        <dbReference type="Proteomes" id="UP000216361"/>
    </source>
</evidence>
<name>A0A255XSW3_9PROT</name>
<sequence length="238" mass="25276">MAATTQTESKGRAGGAGAAVFAVAVGGLLVLAGAARLWTVWQAEPARVGLEAVQRSPEAPRPALLLEIAQSLAEAGRLGPVIVPWATSDQGASLEALMRLSAGDPAALPTLEAALRTAPGDPNGWLWLARLRLKDGNVAAAGQALRVSLLAGQVLPEKMRGRLRLALDLYPALDADTQQLVQRQVRLVWVMYPQDIPALLAVQAYRTVIIEALATATAADEQQFRRVNRLDRPPVPQP</sequence>
<keyword evidence="1" id="KW-0472">Membrane</keyword>
<protein>
    <submittedName>
        <fullName evidence="2">Uncharacterized protein</fullName>
    </submittedName>
</protein>
<keyword evidence="1" id="KW-0812">Transmembrane</keyword>
<dbReference type="AlphaFoldDB" id="A0A255XSW3"/>
<dbReference type="RefSeq" id="WP_094408630.1">
    <property type="nucleotide sequence ID" value="NZ_BMJZ01000004.1"/>
</dbReference>
<dbReference type="Proteomes" id="UP000216361">
    <property type="component" value="Unassembled WGS sequence"/>
</dbReference>
<proteinExistence type="predicted"/>
<dbReference type="EMBL" id="NOXS01000031">
    <property type="protein sequence ID" value="OYQ19525.1"/>
    <property type="molecule type" value="Genomic_DNA"/>
</dbReference>
<dbReference type="OrthoDB" id="9936921at2"/>
<keyword evidence="3" id="KW-1185">Reference proteome</keyword>
<evidence type="ECO:0000256" key="1">
    <source>
        <dbReference type="SAM" id="Phobius"/>
    </source>
</evidence>
<accession>A0A255XSW3</accession>
<evidence type="ECO:0000313" key="2">
    <source>
        <dbReference type="EMBL" id="OYQ19525.1"/>
    </source>
</evidence>
<reference evidence="2 3" key="1">
    <citation type="submission" date="2017-07" db="EMBL/GenBank/DDBJ databases">
        <title>Elstera cyanobacteriorum sp. nov., a novel bacterium isolated from cyanobacterial aggregates in a eutrophic lake.</title>
        <authorList>
            <person name="Cai H."/>
        </authorList>
    </citation>
    <scope>NUCLEOTIDE SEQUENCE [LARGE SCALE GENOMIC DNA]</scope>
    <source>
        <strain evidence="2 3">TH019</strain>
    </source>
</reference>
<gene>
    <name evidence="2" type="ORF">CHR90_08920</name>
</gene>
<feature type="transmembrane region" description="Helical" evidence="1">
    <location>
        <begin position="16"/>
        <end position="38"/>
    </location>
</feature>
<keyword evidence="1" id="KW-1133">Transmembrane helix</keyword>
<organism evidence="2 3">
    <name type="scientific">Elstera cyanobacteriorum</name>
    <dbReference type="NCBI Taxonomy" id="2022747"/>
    <lineage>
        <taxon>Bacteria</taxon>
        <taxon>Pseudomonadati</taxon>
        <taxon>Pseudomonadota</taxon>
        <taxon>Alphaproteobacteria</taxon>
        <taxon>Rhodospirillales</taxon>
        <taxon>Rhodospirillaceae</taxon>
        <taxon>Elstera</taxon>
    </lineage>
</organism>